<dbReference type="RefSeq" id="WP_131891254.1">
    <property type="nucleotide sequence ID" value="NZ_SMKU01000031.1"/>
</dbReference>
<dbReference type="Pfam" id="PF07690">
    <property type="entry name" value="MFS_1"/>
    <property type="match status" value="1"/>
</dbReference>
<dbReference type="InterPro" id="IPR050189">
    <property type="entry name" value="MFS_Efflux_Transporters"/>
</dbReference>
<keyword evidence="2" id="KW-1003">Cell membrane</keyword>
<evidence type="ECO:0000256" key="3">
    <source>
        <dbReference type="ARBA" id="ARBA00022692"/>
    </source>
</evidence>
<dbReference type="AlphaFoldDB" id="A0A4R5C5R4"/>
<keyword evidence="3 7" id="KW-0812">Transmembrane</keyword>
<dbReference type="InterPro" id="IPR011701">
    <property type="entry name" value="MFS"/>
</dbReference>
<proteinExistence type="predicted"/>
<name>A0A4R5C5R4_9ACTN</name>
<dbReference type="GO" id="GO:0022857">
    <property type="term" value="F:transmembrane transporter activity"/>
    <property type="evidence" value="ECO:0007669"/>
    <property type="project" value="InterPro"/>
</dbReference>
<feature type="domain" description="Major facilitator superfamily (MFS) profile" evidence="8">
    <location>
        <begin position="12"/>
        <end position="392"/>
    </location>
</feature>
<evidence type="ECO:0000256" key="1">
    <source>
        <dbReference type="ARBA" id="ARBA00004651"/>
    </source>
</evidence>
<keyword evidence="4 7" id="KW-1133">Transmembrane helix</keyword>
<feature type="transmembrane region" description="Helical" evidence="7">
    <location>
        <begin position="212"/>
        <end position="234"/>
    </location>
</feature>
<dbReference type="SUPFAM" id="SSF103473">
    <property type="entry name" value="MFS general substrate transporter"/>
    <property type="match status" value="1"/>
</dbReference>
<feature type="transmembrane region" description="Helical" evidence="7">
    <location>
        <begin position="339"/>
        <end position="357"/>
    </location>
</feature>
<feature type="transmembrane region" description="Helical" evidence="7">
    <location>
        <begin position="369"/>
        <end position="388"/>
    </location>
</feature>
<gene>
    <name evidence="9" type="ORF">E1298_09480</name>
</gene>
<sequence length="424" mass="42742">MRRIRGGVPALPALVLSGAAALTQLELVAFGTLAPQIRDAFGLTDAQFTATLSAGLLVAFAGLLAMGALADRRNRRRLALASFALWAIAAALAGLATGLAVLLLARVAMALGSLANEPVHASLLADSYPRPDHSRVFALHEGAYSAAEIAGPLAGLIAAAVGWRGVLLTLAVLGVLLLAALHRVAEPERPPSPHVPADGTRTILRSPAMRRILSATALTGLALGPISALLSFFLEHDHGVGPYGRGLIGIGVGAGGIAGLALGAALAGRAAAAGAGALIRLIGLLFLAGASALTLMAALPHLAVAVTGSVLAAIFLSGWTPAYWALLGRLLPSHLRGRGAACATLAIAIGGLPAFLVSDLGDRHGYTSAFAVLAAVTALAAGIVCTAARHADTEDTTGPTPQVLGPDRPMADTSRVPVRRSSKD</sequence>
<feature type="transmembrane region" description="Helical" evidence="7">
    <location>
        <begin position="278"/>
        <end position="299"/>
    </location>
</feature>
<feature type="transmembrane region" description="Helical" evidence="7">
    <location>
        <begin position="161"/>
        <end position="181"/>
    </location>
</feature>
<protein>
    <submittedName>
        <fullName evidence="9">MFS transporter</fullName>
    </submittedName>
</protein>
<dbReference type="PROSITE" id="PS50850">
    <property type="entry name" value="MFS"/>
    <property type="match status" value="1"/>
</dbReference>
<feature type="transmembrane region" description="Helical" evidence="7">
    <location>
        <begin position="305"/>
        <end position="327"/>
    </location>
</feature>
<dbReference type="Gene3D" id="1.20.1250.20">
    <property type="entry name" value="MFS general substrate transporter like domains"/>
    <property type="match status" value="1"/>
</dbReference>
<dbReference type="GO" id="GO:0005886">
    <property type="term" value="C:plasma membrane"/>
    <property type="evidence" value="ECO:0007669"/>
    <property type="project" value="UniProtKB-SubCell"/>
</dbReference>
<dbReference type="PANTHER" id="PTHR43124">
    <property type="entry name" value="PURINE EFFLUX PUMP PBUE"/>
    <property type="match status" value="1"/>
</dbReference>
<organism evidence="9 10">
    <name type="scientific">Actinomadura rubrisoli</name>
    <dbReference type="NCBI Taxonomy" id="2530368"/>
    <lineage>
        <taxon>Bacteria</taxon>
        <taxon>Bacillati</taxon>
        <taxon>Actinomycetota</taxon>
        <taxon>Actinomycetes</taxon>
        <taxon>Streptosporangiales</taxon>
        <taxon>Thermomonosporaceae</taxon>
        <taxon>Actinomadura</taxon>
    </lineage>
</organism>
<keyword evidence="10" id="KW-1185">Reference proteome</keyword>
<evidence type="ECO:0000256" key="4">
    <source>
        <dbReference type="ARBA" id="ARBA00022989"/>
    </source>
</evidence>
<reference evidence="9 10" key="1">
    <citation type="submission" date="2019-03" db="EMBL/GenBank/DDBJ databases">
        <title>Draft genome sequences of novel Actinobacteria.</title>
        <authorList>
            <person name="Sahin N."/>
            <person name="Ay H."/>
            <person name="Saygin H."/>
        </authorList>
    </citation>
    <scope>NUCLEOTIDE SEQUENCE [LARGE SCALE GENOMIC DNA]</scope>
    <source>
        <strain evidence="9 10">H3C3</strain>
    </source>
</reference>
<feature type="transmembrane region" description="Helical" evidence="7">
    <location>
        <begin position="45"/>
        <end position="66"/>
    </location>
</feature>
<dbReference type="InterPro" id="IPR020846">
    <property type="entry name" value="MFS_dom"/>
</dbReference>
<comment type="caution">
    <text evidence="9">The sequence shown here is derived from an EMBL/GenBank/DDBJ whole genome shotgun (WGS) entry which is preliminary data.</text>
</comment>
<evidence type="ECO:0000313" key="9">
    <source>
        <dbReference type="EMBL" id="TDD93443.1"/>
    </source>
</evidence>
<evidence type="ECO:0000259" key="8">
    <source>
        <dbReference type="PROSITE" id="PS50850"/>
    </source>
</evidence>
<accession>A0A4R5C5R4</accession>
<evidence type="ECO:0000256" key="2">
    <source>
        <dbReference type="ARBA" id="ARBA00022475"/>
    </source>
</evidence>
<feature type="region of interest" description="Disordered" evidence="6">
    <location>
        <begin position="391"/>
        <end position="424"/>
    </location>
</feature>
<evidence type="ECO:0000313" key="10">
    <source>
        <dbReference type="Proteomes" id="UP000294513"/>
    </source>
</evidence>
<dbReference type="Proteomes" id="UP000294513">
    <property type="component" value="Unassembled WGS sequence"/>
</dbReference>
<evidence type="ECO:0000256" key="6">
    <source>
        <dbReference type="SAM" id="MobiDB-lite"/>
    </source>
</evidence>
<dbReference type="EMBL" id="SMKU01000031">
    <property type="protein sequence ID" value="TDD93443.1"/>
    <property type="molecule type" value="Genomic_DNA"/>
</dbReference>
<evidence type="ECO:0000256" key="5">
    <source>
        <dbReference type="ARBA" id="ARBA00023136"/>
    </source>
</evidence>
<evidence type="ECO:0000256" key="7">
    <source>
        <dbReference type="SAM" id="Phobius"/>
    </source>
</evidence>
<feature type="transmembrane region" description="Helical" evidence="7">
    <location>
        <begin position="78"/>
        <end position="105"/>
    </location>
</feature>
<keyword evidence="5 7" id="KW-0472">Membrane</keyword>
<dbReference type="CDD" id="cd06174">
    <property type="entry name" value="MFS"/>
    <property type="match status" value="1"/>
</dbReference>
<dbReference type="InterPro" id="IPR036259">
    <property type="entry name" value="MFS_trans_sf"/>
</dbReference>
<dbReference type="PANTHER" id="PTHR43124:SF3">
    <property type="entry name" value="CHLORAMPHENICOL EFFLUX PUMP RV0191"/>
    <property type="match status" value="1"/>
</dbReference>
<comment type="subcellular location">
    <subcellularLocation>
        <location evidence="1">Cell membrane</location>
        <topology evidence="1">Multi-pass membrane protein</topology>
    </subcellularLocation>
</comment>
<feature type="transmembrane region" description="Helical" evidence="7">
    <location>
        <begin position="246"/>
        <end position="266"/>
    </location>
</feature>